<reference evidence="2 3" key="1">
    <citation type="submission" date="2019-02" db="EMBL/GenBank/DDBJ databases">
        <title>Sequencing the genomes of 1000 actinobacteria strains.</title>
        <authorList>
            <person name="Klenk H.-P."/>
        </authorList>
    </citation>
    <scope>NUCLEOTIDE SEQUENCE [LARGE SCALE GENOMIC DNA]</scope>
    <source>
        <strain evidence="2 3">DSM 18319</strain>
    </source>
</reference>
<comment type="similarity">
    <text evidence="1">Belongs to the ROK (NagC/XylR) family.</text>
</comment>
<protein>
    <submittedName>
        <fullName evidence="2">Glucokinase</fullName>
    </submittedName>
</protein>
<dbReference type="OrthoDB" id="8772678at2"/>
<dbReference type="AlphaFoldDB" id="A0A4Q8AJP0"/>
<dbReference type="InterPro" id="IPR049874">
    <property type="entry name" value="ROK_cs"/>
</dbReference>
<evidence type="ECO:0000256" key="1">
    <source>
        <dbReference type="ARBA" id="ARBA00006479"/>
    </source>
</evidence>
<comment type="caution">
    <text evidence="2">The sequence shown here is derived from an EMBL/GenBank/DDBJ whole genome shotgun (WGS) entry which is preliminary data.</text>
</comment>
<dbReference type="GO" id="GO:0016301">
    <property type="term" value="F:kinase activity"/>
    <property type="evidence" value="ECO:0007669"/>
    <property type="project" value="UniProtKB-KW"/>
</dbReference>
<gene>
    <name evidence="2" type="ORF">EV379_0967</name>
</gene>
<sequence>MPASLAIALDIGGTKVEAALVDEHGAVLPSSRHRFPTGRGQSAEELAESVRSAIRGVLAMLSGPDAAFDAGLVRGVGIGAAGPINLGAGRVSPLNLPVWRDYPLRELVADTVHPVLPGIPVTLRMDGLCITLAEHWVGAAQGYDNVMGMIVSTGVGGGLVLGGHTVPGPSGNAGHIGHVEIGGHDDPCHCGGLGCLEAVASGPRTVEWANAQGWSGSTGEELAAAVLAGDPIAVRAVERAGRAVGRAIASAASLVDLDVVAIGGGFSHVSPLLFEHARAAVAERVEFGYVTRVLIVPSGLSGDGPLIGAAALIHRAALVA</sequence>
<dbReference type="PANTHER" id="PTHR18964">
    <property type="entry name" value="ROK (REPRESSOR, ORF, KINASE) FAMILY"/>
    <property type="match status" value="1"/>
</dbReference>
<name>A0A4Q8AJP0_9MICO</name>
<proteinExistence type="inferred from homology"/>
<dbReference type="Proteomes" id="UP000291483">
    <property type="component" value="Unassembled WGS sequence"/>
</dbReference>
<keyword evidence="2" id="KW-0808">Transferase</keyword>
<dbReference type="Pfam" id="PF00480">
    <property type="entry name" value="ROK"/>
    <property type="match status" value="1"/>
</dbReference>
<dbReference type="InterPro" id="IPR000600">
    <property type="entry name" value="ROK"/>
</dbReference>
<keyword evidence="2" id="KW-0418">Kinase</keyword>
<organism evidence="2 3">
    <name type="scientific">Microterricola gilva</name>
    <dbReference type="NCBI Taxonomy" id="393267"/>
    <lineage>
        <taxon>Bacteria</taxon>
        <taxon>Bacillati</taxon>
        <taxon>Actinomycetota</taxon>
        <taxon>Actinomycetes</taxon>
        <taxon>Micrococcales</taxon>
        <taxon>Microbacteriaceae</taxon>
        <taxon>Microterricola</taxon>
    </lineage>
</organism>
<dbReference type="PANTHER" id="PTHR18964:SF169">
    <property type="entry name" value="N-ACETYLMANNOSAMINE KINASE"/>
    <property type="match status" value="1"/>
</dbReference>
<dbReference type="EMBL" id="SHLC01000001">
    <property type="protein sequence ID" value="RZU64664.1"/>
    <property type="molecule type" value="Genomic_DNA"/>
</dbReference>
<dbReference type="InterPro" id="IPR043129">
    <property type="entry name" value="ATPase_NBD"/>
</dbReference>
<accession>A0A4Q8AJP0</accession>
<dbReference type="SUPFAM" id="SSF53067">
    <property type="entry name" value="Actin-like ATPase domain"/>
    <property type="match status" value="1"/>
</dbReference>
<dbReference type="PROSITE" id="PS01125">
    <property type="entry name" value="ROK"/>
    <property type="match status" value="1"/>
</dbReference>
<keyword evidence="3" id="KW-1185">Reference proteome</keyword>
<dbReference type="Gene3D" id="3.30.420.40">
    <property type="match status" value="2"/>
</dbReference>
<dbReference type="RefSeq" id="WP_130505128.1">
    <property type="nucleotide sequence ID" value="NZ_SHLC01000001.1"/>
</dbReference>
<evidence type="ECO:0000313" key="2">
    <source>
        <dbReference type="EMBL" id="RZU64664.1"/>
    </source>
</evidence>
<evidence type="ECO:0000313" key="3">
    <source>
        <dbReference type="Proteomes" id="UP000291483"/>
    </source>
</evidence>